<evidence type="ECO:0000256" key="1">
    <source>
        <dbReference type="ARBA" id="ARBA00004889"/>
    </source>
</evidence>
<keyword evidence="5 6" id="KW-0665">Pyrimidine biosynthesis</keyword>
<protein>
    <recommendedName>
        <fullName evidence="2 6">Orotate phosphoribosyltransferase</fullName>
        <shortName evidence="6">OPRT</shortName>
        <shortName evidence="6">OPRTase</shortName>
        <ecNumber evidence="2 6">2.4.2.10</ecNumber>
    </recommendedName>
</protein>
<evidence type="ECO:0000256" key="5">
    <source>
        <dbReference type="ARBA" id="ARBA00022975"/>
    </source>
</evidence>
<feature type="binding site" evidence="6">
    <location>
        <position position="160"/>
    </location>
    <ligand>
        <name>orotate</name>
        <dbReference type="ChEBI" id="CHEBI:30839"/>
    </ligand>
</feature>
<dbReference type="InterPro" id="IPR000836">
    <property type="entry name" value="PRTase_dom"/>
</dbReference>
<name>A0A0G1RVV4_9BACT</name>
<keyword evidence="3 6" id="KW-0328">Glycosyltransferase</keyword>
<dbReference type="SUPFAM" id="SSF53271">
    <property type="entry name" value="PRTase-like"/>
    <property type="match status" value="1"/>
</dbReference>
<dbReference type="GO" id="GO:0019856">
    <property type="term" value="P:pyrimidine nucleobase biosynthetic process"/>
    <property type="evidence" value="ECO:0007669"/>
    <property type="project" value="TreeGrafter"/>
</dbReference>
<keyword evidence="6" id="KW-0460">Magnesium</keyword>
<keyword evidence="4 6" id="KW-0808">Transferase</keyword>
<dbReference type="EMBL" id="LCNT01000003">
    <property type="protein sequence ID" value="KKU61464.1"/>
    <property type="molecule type" value="Genomic_DNA"/>
</dbReference>
<dbReference type="Pfam" id="PF00156">
    <property type="entry name" value="Pribosyltran"/>
    <property type="match status" value="1"/>
</dbReference>
<evidence type="ECO:0000313" key="8">
    <source>
        <dbReference type="EMBL" id="KKU61464.1"/>
    </source>
</evidence>
<feature type="domain" description="Phosphoribosyltransferase" evidence="7">
    <location>
        <begin position="35"/>
        <end position="160"/>
    </location>
</feature>
<dbReference type="GO" id="GO:0044205">
    <property type="term" value="P:'de novo' UMP biosynthetic process"/>
    <property type="evidence" value="ECO:0007669"/>
    <property type="project" value="UniProtKB-UniRule"/>
</dbReference>
<dbReference type="InterPro" id="IPR023031">
    <property type="entry name" value="OPRT"/>
</dbReference>
<comment type="pathway">
    <text evidence="1 6">Pyrimidine metabolism; UMP biosynthesis via de novo pathway; UMP from orotate: step 1/2.</text>
</comment>
<evidence type="ECO:0000256" key="6">
    <source>
        <dbReference type="HAMAP-Rule" id="MF_01208"/>
    </source>
</evidence>
<comment type="function">
    <text evidence="6">Catalyzes the transfer of a ribosyl phosphate group from 5-phosphoribose 1-diphosphate to orotate, leading to the formation of orotidine monophosphate (OMP).</text>
</comment>
<dbReference type="PANTHER" id="PTHR19278">
    <property type="entry name" value="OROTATE PHOSPHORIBOSYLTRANSFERASE"/>
    <property type="match status" value="1"/>
</dbReference>
<comment type="subunit">
    <text evidence="6">Homodimer.</text>
</comment>
<evidence type="ECO:0000256" key="2">
    <source>
        <dbReference type="ARBA" id="ARBA00011971"/>
    </source>
</evidence>
<comment type="cofactor">
    <cofactor evidence="6">
        <name>Mg(2+)</name>
        <dbReference type="ChEBI" id="CHEBI:18420"/>
    </cofactor>
</comment>
<dbReference type="Proteomes" id="UP000033860">
    <property type="component" value="Unassembled WGS sequence"/>
</dbReference>
<dbReference type="Gene3D" id="3.40.50.2020">
    <property type="match status" value="1"/>
</dbReference>
<gene>
    <name evidence="6" type="primary">pyrE</name>
    <name evidence="8" type="ORF">UX85_C0003G0123</name>
</gene>
<reference evidence="8 9" key="1">
    <citation type="journal article" date="2015" name="Nature">
        <title>rRNA introns, odd ribosomes, and small enigmatic genomes across a large radiation of phyla.</title>
        <authorList>
            <person name="Brown C.T."/>
            <person name="Hug L.A."/>
            <person name="Thomas B.C."/>
            <person name="Sharon I."/>
            <person name="Castelle C.J."/>
            <person name="Singh A."/>
            <person name="Wilkins M.J."/>
            <person name="Williams K.H."/>
            <person name="Banfield J.F."/>
        </authorList>
    </citation>
    <scope>NUCLEOTIDE SEQUENCE [LARGE SCALE GENOMIC DNA]</scope>
</reference>
<comment type="caution">
    <text evidence="8">The sequence shown here is derived from an EMBL/GenBank/DDBJ whole genome shotgun (WGS) entry which is preliminary data.</text>
</comment>
<accession>A0A0G1RVV4</accession>
<feature type="binding site" evidence="6">
    <location>
        <position position="132"/>
    </location>
    <ligand>
        <name>orotate</name>
        <dbReference type="ChEBI" id="CHEBI:30839"/>
    </ligand>
</feature>
<dbReference type="EC" id="2.4.2.10" evidence="2 6"/>
<comment type="caution">
    <text evidence="6">Lacks conserved residue(s) required for the propagation of feature annotation.</text>
</comment>
<sequence length="215" mass="23197">MNDVVAILKRIGAVITNDHFVYTSGKHGEVYINKDALYPHTKETSEVCRIMAEKYKDADVEAVAAPAVGGTILSQWVAYHLSQIKGKEILSAYTEKDAGTTASAAESKQLFRRGYDAVVKGKKVLVVEDLTTTGGSVKQVVDCVRDAGGEVVGVCVMVNRDPENVNSESVGTPFTAAGVLKAEAFDEKDCPFCKQGRPINTKIGHGKKYLEEKGK</sequence>
<comment type="similarity">
    <text evidence="6">Belongs to the purine/pyrimidine phosphoribosyltransferase family. PyrE subfamily.</text>
</comment>
<proteinExistence type="inferred from homology"/>
<dbReference type="PANTHER" id="PTHR19278:SF9">
    <property type="entry name" value="URIDINE 5'-MONOPHOSPHATE SYNTHASE"/>
    <property type="match status" value="1"/>
</dbReference>
<evidence type="ECO:0000256" key="3">
    <source>
        <dbReference type="ARBA" id="ARBA00022676"/>
    </source>
</evidence>
<dbReference type="InterPro" id="IPR029057">
    <property type="entry name" value="PRTase-like"/>
</dbReference>
<dbReference type="GO" id="GO:0004588">
    <property type="term" value="F:orotate phosphoribosyltransferase activity"/>
    <property type="evidence" value="ECO:0007669"/>
    <property type="project" value="UniProtKB-UniRule"/>
</dbReference>
<dbReference type="GO" id="GO:0000287">
    <property type="term" value="F:magnesium ion binding"/>
    <property type="evidence" value="ECO:0007669"/>
    <property type="project" value="UniProtKB-UniRule"/>
</dbReference>
<dbReference type="UniPathway" id="UPA00070">
    <property type="reaction ID" value="UER00119"/>
</dbReference>
<dbReference type="AlphaFoldDB" id="A0A0G1RVV4"/>
<evidence type="ECO:0000259" key="7">
    <source>
        <dbReference type="Pfam" id="PF00156"/>
    </source>
</evidence>
<dbReference type="HAMAP" id="MF_01208">
    <property type="entry name" value="PyrE"/>
    <property type="match status" value="1"/>
</dbReference>
<feature type="binding site" description="in other chain" evidence="6">
    <location>
        <position position="96"/>
    </location>
    <ligand>
        <name>5-phospho-alpha-D-ribose 1-diphosphate</name>
        <dbReference type="ChEBI" id="CHEBI:58017"/>
        <note>ligand shared between dimeric partners</note>
    </ligand>
</feature>
<comment type="catalytic activity">
    <reaction evidence="6">
        <text>orotidine 5'-phosphate + diphosphate = orotate + 5-phospho-alpha-D-ribose 1-diphosphate</text>
        <dbReference type="Rhea" id="RHEA:10380"/>
        <dbReference type="ChEBI" id="CHEBI:30839"/>
        <dbReference type="ChEBI" id="CHEBI:33019"/>
        <dbReference type="ChEBI" id="CHEBI:57538"/>
        <dbReference type="ChEBI" id="CHEBI:58017"/>
        <dbReference type="EC" id="2.4.2.10"/>
    </reaction>
</comment>
<organism evidence="8 9">
    <name type="scientific">Candidatus Beckwithbacteria bacterium GW2011_GWB1_47_15</name>
    <dbReference type="NCBI Taxonomy" id="1618371"/>
    <lineage>
        <taxon>Bacteria</taxon>
        <taxon>Candidatus Beckwithiibacteriota</taxon>
    </lineage>
</organism>
<evidence type="ECO:0000256" key="4">
    <source>
        <dbReference type="ARBA" id="ARBA00022679"/>
    </source>
</evidence>
<evidence type="ECO:0000313" key="9">
    <source>
        <dbReference type="Proteomes" id="UP000033860"/>
    </source>
</evidence>
<dbReference type="CDD" id="cd06223">
    <property type="entry name" value="PRTases_typeI"/>
    <property type="match status" value="1"/>
</dbReference>
<feature type="binding site" description="in other chain" evidence="6">
    <location>
        <begin position="128"/>
        <end position="136"/>
    </location>
    <ligand>
        <name>5-phospho-alpha-D-ribose 1-diphosphate</name>
        <dbReference type="ChEBI" id="CHEBI:58017"/>
        <note>ligand shared between dimeric partners</note>
    </ligand>
</feature>